<feature type="region of interest" description="Disordered" evidence="1">
    <location>
        <begin position="201"/>
        <end position="255"/>
    </location>
</feature>
<dbReference type="Proteomes" id="UP000226192">
    <property type="component" value="Unassembled WGS sequence"/>
</dbReference>
<feature type="region of interest" description="Disordered" evidence="1">
    <location>
        <begin position="629"/>
        <end position="653"/>
    </location>
</feature>
<evidence type="ECO:0000313" key="2">
    <source>
        <dbReference type="EMBL" id="PHH65711.1"/>
    </source>
</evidence>
<keyword evidence="3" id="KW-1185">Reference proteome</keyword>
<protein>
    <submittedName>
        <fullName evidence="2">Uncharacterized protein</fullName>
    </submittedName>
</protein>
<feature type="compositionally biased region" description="Basic and acidic residues" evidence="1">
    <location>
        <begin position="201"/>
        <end position="213"/>
    </location>
</feature>
<comment type="caution">
    <text evidence="2">The sequence shown here is derived from an EMBL/GenBank/DDBJ whole genome shotgun (WGS) entry which is preliminary data.</text>
</comment>
<sequence length="825" mass="88370">MAAQVAHDADETTAACIVSDIAPRVKGGSASGQKHLSSAAVPAETALGAAATHLPEAQAGEEAQTRRADFANHHRIKVLDRMWQHNRQEKSQSSFLDGDSDDSSTDTDSNPGVMAQPTSVKETAVPLPRGPSQKPPSGPGLKPAPPPPPPPTKLPSGVVCLTQTPVPVPKIPSLTSSFSSMATDDKAMSQEELSKLMDKARRLTEESVRDHYKQASAAKESSPQRPLSSNNSAEAAIRSAKRRHGTPREGSTPHFATGAQLVASARKAAQLEPIAAEVGSDVTNEGNDVASNISINSSFEPGTHASLMFAIDGRPYNVFPGQFRDSSSYGALIPSNYTVRPPPRPFWCPVRGCHRELETASSFGGHFNAKHCNSLFNDNCDGTMTLLGSYKNALTRSPGIIISQDANPTEAGTKSPVASSLSSPAPPPAAALANAKPASRPDTPTLDSSSTPIAMTRRSSSRRDSSLTTPVHADEAAVAPSRSKSSSFTCANEAGVSSNGSSSSLSDACKYLHYFLASNQRVPEREDVRFMIKLPRLRDLPAAWISHHKGDLLPVPYYSAALAYIVGDAIKGPGECLRNRTSRLSMKCIALPSGMPTAVKRSFYKAPTCVGCFYTSYSQRQRNMCEWIGRSEDDSSPNEAATSGPLKSADAEPLRQTRFASAQQDAADLPRLRKRRLAVENEEGVPAVKAPRLTVEEKEASGPWKMESWEMAPGLIKDKAGCNVSFSGAYLRSDQPILVQPDVSVNVLVIQSGGSKRWDVQSDKVRSCMVASGKVKISLEGEEWLLGFNGGFVVRPGQTCLVQNPFYQEATIHCHTIHDYTMAEA</sequence>
<feature type="compositionally biased region" description="Basic and acidic residues" evidence="1">
    <location>
        <begin position="81"/>
        <end position="90"/>
    </location>
</feature>
<feature type="region of interest" description="Disordered" evidence="1">
    <location>
        <begin position="403"/>
        <end position="504"/>
    </location>
</feature>
<dbReference type="OrthoDB" id="3545073at2759"/>
<dbReference type="EMBL" id="NJET01000015">
    <property type="protein sequence ID" value="PHH65711.1"/>
    <property type="molecule type" value="Genomic_DNA"/>
</dbReference>
<reference evidence="2 3" key="1">
    <citation type="submission" date="2017-06" db="EMBL/GenBank/DDBJ databases">
        <title>Ant-infecting Ophiocordyceps genomes reveal a high diversity of potential behavioral manipulation genes and a possible major role for enterotoxins.</title>
        <authorList>
            <person name="De Bekker C."/>
            <person name="Evans H.C."/>
            <person name="Brachmann A."/>
            <person name="Hughes D.P."/>
        </authorList>
    </citation>
    <scope>NUCLEOTIDE SEQUENCE [LARGE SCALE GENOMIC DNA]</scope>
    <source>
        <strain evidence="2 3">Map64</strain>
    </source>
</reference>
<dbReference type="STRING" id="1399860.A0A2C5YFR2"/>
<organism evidence="2 3">
    <name type="scientific">Ophiocordyceps australis</name>
    <dbReference type="NCBI Taxonomy" id="1399860"/>
    <lineage>
        <taxon>Eukaryota</taxon>
        <taxon>Fungi</taxon>
        <taxon>Dikarya</taxon>
        <taxon>Ascomycota</taxon>
        <taxon>Pezizomycotina</taxon>
        <taxon>Sordariomycetes</taxon>
        <taxon>Hypocreomycetidae</taxon>
        <taxon>Hypocreales</taxon>
        <taxon>Ophiocordycipitaceae</taxon>
        <taxon>Ophiocordyceps</taxon>
    </lineage>
</organism>
<evidence type="ECO:0000313" key="3">
    <source>
        <dbReference type="Proteomes" id="UP000226192"/>
    </source>
</evidence>
<feature type="compositionally biased region" description="Polar residues" evidence="1">
    <location>
        <begin position="219"/>
        <end position="233"/>
    </location>
</feature>
<evidence type="ECO:0000256" key="1">
    <source>
        <dbReference type="SAM" id="MobiDB-lite"/>
    </source>
</evidence>
<dbReference type="AlphaFoldDB" id="A0A2C5YFR2"/>
<feature type="region of interest" description="Disordered" evidence="1">
    <location>
        <begin position="81"/>
        <end position="165"/>
    </location>
</feature>
<feature type="compositionally biased region" description="Pro residues" evidence="1">
    <location>
        <begin position="133"/>
        <end position="153"/>
    </location>
</feature>
<accession>A0A2C5YFR2</accession>
<feature type="compositionally biased region" description="Low complexity" evidence="1">
    <location>
        <begin position="414"/>
        <end position="423"/>
    </location>
</feature>
<proteinExistence type="predicted"/>
<gene>
    <name evidence="2" type="ORF">CDD81_1797</name>
</gene>
<name>A0A2C5YFR2_9HYPO</name>
<feature type="region of interest" description="Disordered" evidence="1">
    <location>
        <begin position="47"/>
        <end position="66"/>
    </location>
</feature>